<reference evidence="5" key="1">
    <citation type="journal article" date="2022" name="Int. J. Mol. Sci.">
        <title>Draft Genome of Tanacetum Coccineum: Genomic Comparison of Closely Related Tanacetum-Family Plants.</title>
        <authorList>
            <person name="Yamashiro T."/>
            <person name="Shiraishi A."/>
            <person name="Nakayama K."/>
            <person name="Satake H."/>
        </authorList>
    </citation>
    <scope>NUCLEOTIDE SEQUENCE</scope>
</reference>
<feature type="region of interest" description="Disordered" evidence="1">
    <location>
        <begin position="766"/>
        <end position="823"/>
    </location>
</feature>
<feature type="compositionally biased region" description="Basic and acidic residues" evidence="1">
    <location>
        <begin position="766"/>
        <end position="811"/>
    </location>
</feature>
<dbReference type="InterPro" id="IPR025452">
    <property type="entry name" value="DUF4218"/>
</dbReference>
<dbReference type="InterPro" id="IPR058352">
    <property type="entry name" value="DUF8039"/>
</dbReference>
<accession>A0ABQ5FFC4</accession>
<dbReference type="Pfam" id="PF13952">
    <property type="entry name" value="DUF4216"/>
    <property type="match status" value="1"/>
</dbReference>
<keyword evidence="6" id="KW-1185">Reference proteome</keyword>
<evidence type="ECO:0000259" key="2">
    <source>
        <dbReference type="Pfam" id="PF13952"/>
    </source>
</evidence>
<evidence type="ECO:0000259" key="4">
    <source>
        <dbReference type="Pfam" id="PF26133"/>
    </source>
</evidence>
<dbReference type="Pfam" id="PF13960">
    <property type="entry name" value="DUF4218"/>
    <property type="match status" value="1"/>
</dbReference>
<evidence type="ECO:0000313" key="5">
    <source>
        <dbReference type="EMBL" id="GJT61948.1"/>
    </source>
</evidence>
<organism evidence="5 6">
    <name type="scientific">Tanacetum coccineum</name>
    <dbReference type="NCBI Taxonomy" id="301880"/>
    <lineage>
        <taxon>Eukaryota</taxon>
        <taxon>Viridiplantae</taxon>
        <taxon>Streptophyta</taxon>
        <taxon>Embryophyta</taxon>
        <taxon>Tracheophyta</taxon>
        <taxon>Spermatophyta</taxon>
        <taxon>Magnoliopsida</taxon>
        <taxon>eudicotyledons</taxon>
        <taxon>Gunneridae</taxon>
        <taxon>Pentapetalae</taxon>
        <taxon>asterids</taxon>
        <taxon>campanulids</taxon>
        <taxon>Asterales</taxon>
        <taxon>Asteraceae</taxon>
        <taxon>Asteroideae</taxon>
        <taxon>Anthemideae</taxon>
        <taxon>Anthemidinae</taxon>
        <taxon>Tanacetum</taxon>
    </lineage>
</organism>
<comment type="caution">
    <text evidence="5">The sequence shown here is derived from an EMBL/GenBank/DDBJ whole genome shotgun (WGS) entry which is preliminary data.</text>
</comment>
<evidence type="ECO:0000313" key="6">
    <source>
        <dbReference type="Proteomes" id="UP001151760"/>
    </source>
</evidence>
<reference evidence="5" key="2">
    <citation type="submission" date="2022-01" db="EMBL/GenBank/DDBJ databases">
        <authorList>
            <person name="Yamashiro T."/>
            <person name="Shiraishi A."/>
            <person name="Satake H."/>
            <person name="Nakayama K."/>
        </authorList>
    </citation>
    <scope>NUCLEOTIDE SEQUENCE</scope>
</reference>
<dbReference type="PANTHER" id="PTHR48258">
    <property type="entry name" value="DUF4218 DOMAIN-CONTAINING PROTEIN-RELATED"/>
    <property type="match status" value="1"/>
</dbReference>
<feature type="domain" description="DUF4218" evidence="3">
    <location>
        <begin position="299"/>
        <end position="404"/>
    </location>
</feature>
<evidence type="ECO:0008006" key="7">
    <source>
        <dbReference type="Google" id="ProtNLM"/>
    </source>
</evidence>
<sequence>MLHNLEGNVAGKNHGQSEQLFVDLETPLYEGCKDFTKLSATYRLMNVKSINGWSDTGFTSILEALHEMFPKAKFPVSTYQAKKLICPMGMEIKKIDACPKDCTLYRDNDKDLHACRICGKSRLERLFSNEKDAKLLRWHAKERKGDEKMRHVADSLQWRNIDNELKEFGDDIRNIRFGLRKTKDAVKVRKDMEAMKITPELAPREIVGKTSTYLPPACYTMSKAEKTKFCQWLSEIKVPSGYSANIKKLVSMQDLKLFGMKSHDCHVLMTQMIPIAIRGNLPDRIRHTITKLCLFFNKIHSKVIDPELLDQWQRDTILTICELEMYFPPSFFDVMVHLVSHIVREIKTCGPTFLRDMYPFERYMGILKRYVRNRSRPEGSIIEGYATEEAIEFYTDYSNRVKTVGITQSLHEGRLHGEGTLERQDFSPNIDDLREAHFTVLQHMTCISPYIYEHKLLLKQQNNQKGQVWLANKHNDTFLHWLKNKVRSTLSNVDKVMADLGFGPIRVVKYQELSTVNHEERSKNAKKAYYGVIQEIWELHYNSTVIPLFKCKWANNAKGVDVDEDGFTTVNLSINSYKSEPFILAKLATQDDNELALVDSPKRKKKGLAKLKDKPTKPFSKIEQVQKDALWEIIKKKRAIGKVYAKQQMNCAHLGRSGYRGMDVDLSIVELDEALKAKILNITCDRTRNWILARITSPNISTNMEELFRKLVKLLRLYVDKKMAQGLIPKEKGANPLIVVLGPKHGGHTRTVRDGIANVDRKLAQRDVERDEKRDAQRDVERDAMRDAARDAEIKVESENVEREASNEGRLQKRRKQSSCESTTVVHRDKEKLKDIKEPKSCFLFSPYTEDTTPIARGMVYPIGDGTIHGGPLIPYYMKVSIDSFVPAFGDTKLLVVSKADDTITLKQLCVKVVYLHWTTREDDTTDHIFEVPSGMIVGHEDTFHVRVSTEDIMKLWNLDGLNSSILLSFEWGLCKMLQSRNDNRFGFLNPYSIEGSLCLQLGSAVKDYLTHALSVSNYDFILAPYA</sequence>
<dbReference type="Pfam" id="PF26133">
    <property type="entry name" value="DUF8039"/>
    <property type="match status" value="1"/>
</dbReference>
<protein>
    <recommendedName>
        <fullName evidence="7">Transposase</fullName>
    </recommendedName>
</protein>
<evidence type="ECO:0000256" key="1">
    <source>
        <dbReference type="SAM" id="MobiDB-lite"/>
    </source>
</evidence>
<feature type="domain" description="DUF8039" evidence="4">
    <location>
        <begin position="833"/>
        <end position="909"/>
    </location>
</feature>
<dbReference type="PANTHER" id="PTHR48258:SF9">
    <property type="entry name" value="OS01G0348150 PROTEIN"/>
    <property type="match status" value="1"/>
</dbReference>
<dbReference type="InterPro" id="IPR025312">
    <property type="entry name" value="DUF4216"/>
</dbReference>
<dbReference type="Proteomes" id="UP001151760">
    <property type="component" value="Unassembled WGS sequence"/>
</dbReference>
<evidence type="ECO:0000259" key="3">
    <source>
        <dbReference type="Pfam" id="PF13960"/>
    </source>
</evidence>
<gene>
    <name evidence="5" type="ORF">Tco_1005481</name>
</gene>
<name>A0ABQ5FFC4_9ASTR</name>
<feature type="domain" description="DUF4216" evidence="2">
    <location>
        <begin position="537"/>
        <end position="590"/>
    </location>
</feature>
<proteinExistence type="predicted"/>
<dbReference type="EMBL" id="BQNB010017331">
    <property type="protein sequence ID" value="GJT61948.1"/>
    <property type="molecule type" value="Genomic_DNA"/>
</dbReference>